<evidence type="ECO:0000313" key="1">
    <source>
        <dbReference type="EMBL" id="WGT48456.1"/>
    </source>
</evidence>
<organism evidence="1 2">
    <name type="scientific">Tessaracoccus lacteus</name>
    <dbReference type="NCBI Taxonomy" id="3041766"/>
    <lineage>
        <taxon>Bacteria</taxon>
        <taxon>Bacillati</taxon>
        <taxon>Actinomycetota</taxon>
        <taxon>Actinomycetes</taxon>
        <taxon>Propionibacteriales</taxon>
        <taxon>Propionibacteriaceae</taxon>
        <taxon>Tessaracoccus</taxon>
    </lineage>
</organism>
<reference evidence="1 2" key="1">
    <citation type="journal article" date="2008" name="Int. J. Syst. Evol. Microbiol.">
        <title>Tessaracoccus flavescens sp. nov., isolated from marine sediment.</title>
        <authorList>
            <person name="Lee D.W."/>
            <person name="Lee S.D."/>
        </authorList>
    </citation>
    <scope>NUCLEOTIDE SEQUENCE [LARGE SCALE GENOMIC DNA]</scope>
    <source>
        <strain evidence="1 2">T21</strain>
    </source>
</reference>
<sequence length="120" mass="12689">MPRPLSSRERLVLVAMIDHAEPFDGEPRPTTAARQSWRTQVPSLLVDSVCECGDCPSVSLAPASVPAGVPGAERAVLGAGLSDALVLLFVDGGTPSYLELAPHGEGTRYTEFPDADLLEF</sequence>
<keyword evidence="2" id="KW-1185">Reference proteome</keyword>
<protein>
    <submittedName>
        <fullName evidence="1">Uncharacterized protein</fullName>
    </submittedName>
</protein>
<evidence type="ECO:0000313" key="2">
    <source>
        <dbReference type="Proteomes" id="UP001244136"/>
    </source>
</evidence>
<proteinExistence type="predicted"/>
<dbReference type="RefSeq" id="WP_281146082.1">
    <property type="nucleotide sequence ID" value="NZ_CP123967.1"/>
</dbReference>
<dbReference type="EMBL" id="CP123967">
    <property type="protein sequence ID" value="WGT48456.1"/>
    <property type="molecule type" value="Genomic_DNA"/>
</dbReference>
<accession>A0ABY8Q0V8</accession>
<gene>
    <name evidence="1" type="ORF">QH948_06870</name>
</gene>
<name>A0ABY8Q0V8_9ACTN</name>
<dbReference type="Proteomes" id="UP001244136">
    <property type="component" value="Chromosome"/>
</dbReference>